<keyword evidence="2" id="KW-0175">Coiled coil</keyword>
<dbReference type="PANTHER" id="PTHR10039">
    <property type="entry name" value="AMELOGENIN"/>
    <property type="match status" value="1"/>
</dbReference>
<dbReference type="HOGENOM" id="CLU_396459_0_0_1"/>
<feature type="coiled-coil region" evidence="2">
    <location>
        <begin position="261"/>
        <end position="288"/>
    </location>
</feature>
<evidence type="ECO:0000256" key="2">
    <source>
        <dbReference type="SAM" id="Coils"/>
    </source>
</evidence>
<evidence type="ECO:0000313" key="4">
    <source>
        <dbReference type="EMBL" id="KIM29667.1"/>
    </source>
</evidence>
<organism evidence="4 5">
    <name type="scientific">Serendipita vermifera MAFF 305830</name>
    <dbReference type="NCBI Taxonomy" id="933852"/>
    <lineage>
        <taxon>Eukaryota</taxon>
        <taxon>Fungi</taxon>
        <taxon>Dikarya</taxon>
        <taxon>Basidiomycota</taxon>
        <taxon>Agaricomycotina</taxon>
        <taxon>Agaricomycetes</taxon>
        <taxon>Sebacinales</taxon>
        <taxon>Serendipitaceae</taxon>
        <taxon>Serendipita</taxon>
    </lineage>
</organism>
<gene>
    <name evidence="4" type="ORF">M408DRAFT_22556</name>
</gene>
<dbReference type="AlphaFoldDB" id="A0A0C2XKY3"/>
<evidence type="ECO:0000256" key="1">
    <source>
        <dbReference type="ARBA" id="ARBA00022737"/>
    </source>
</evidence>
<sequence length="695" mass="78139">MSGTNTKGDDRVLYLEGVCVEGDATTQFRLELQIEGKDIRMVYDEQSSVWEPVHHLELTSALKITVITKVESSVDGSSFSPLDARVDIRGPEVMEAFWDSRTLSIAPTFNNRPATVNFNIRPSPTLKATYEHIMKVYEAMAKCRQLTKGVAEQRINPLVRYGISLAEINPTAKIAFGLIKVTFDALKEQTKYDEIVPDLAIDTGRTLSFSDCVLEDALYDEVEILEPVIKDLCNLAVEVAAFTCEYIKKRSTNIVLDSPALSEDKESIRNLRTRLKKLDEDLDAAVSGATLEAVSNIENDLLLKRLGPVENANYQGNRGCMDGTRTQVINDIFIRATEKIGNDVAPQCPNVDRMLWIYGMPGIGKSAIANSICRRLDEIKQLGRSFFCRRDDPARSETKSVLPTLIYRLAGLYGPYRNRVAQALRDDPQLTPQSASGELFLSSLQSLNAHPSRALVLVIDAFDECGDPNTRRQLLVHLLKACKWNQWLKAIVISRPEHDIRSFFNTNDIFGRDLGQDDNSRTDIRHFTEVRMKMVADKRQVSQDPEPWVGERRLGHIVNRSGGLFLFVETLSQYLMKHRNPKVPLDRLLEGPSEEASIELHKLYLAAIESRVNAEEAEPRLISRAVIGVAPHRALCDKSIAAFTGLEIGIVSSWVDDLSSLVYRDKTIQRGIRVRHISILEYLTGRFCPLDFEST</sequence>
<proteinExistence type="predicted"/>
<dbReference type="Proteomes" id="UP000054097">
    <property type="component" value="Unassembled WGS sequence"/>
</dbReference>
<reference evidence="4 5" key="1">
    <citation type="submission" date="2014-04" db="EMBL/GenBank/DDBJ databases">
        <authorList>
            <consortium name="DOE Joint Genome Institute"/>
            <person name="Kuo A."/>
            <person name="Zuccaro A."/>
            <person name="Kohler A."/>
            <person name="Nagy L.G."/>
            <person name="Floudas D."/>
            <person name="Copeland A."/>
            <person name="Barry K.W."/>
            <person name="Cichocki N."/>
            <person name="Veneault-Fourrey C."/>
            <person name="LaButti K."/>
            <person name="Lindquist E.A."/>
            <person name="Lipzen A."/>
            <person name="Lundell T."/>
            <person name="Morin E."/>
            <person name="Murat C."/>
            <person name="Sun H."/>
            <person name="Tunlid A."/>
            <person name="Henrissat B."/>
            <person name="Grigoriev I.V."/>
            <person name="Hibbett D.S."/>
            <person name="Martin F."/>
            <person name="Nordberg H.P."/>
            <person name="Cantor M.N."/>
            <person name="Hua S.X."/>
        </authorList>
    </citation>
    <scope>NUCLEOTIDE SEQUENCE [LARGE SCALE GENOMIC DNA]</scope>
    <source>
        <strain evidence="4 5">MAFF 305830</strain>
    </source>
</reference>
<dbReference type="Pfam" id="PF24883">
    <property type="entry name" value="NPHP3_N"/>
    <property type="match status" value="1"/>
</dbReference>
<keyword evidence="1" id="KW-0677">Repeat</keyword>
<evidence type="ECO:0000313" key="5">
    <source>
        <dbReference type="Proteomes" id="UP000054097"/>
    </source>
</evidence>
<accession>A0A0C2XKY3</accession>
<name>A0A0C2XKY3_SERVB</name>
<reference evidence="5" key="2">
    <citation type="submission" date="2015-01" db="EMBL/GenBank/DDBJ databases">
        <title>Evolutionary Origins and Diversification of the Mycorrhizal Mutualists.</title>
        <authorList>
            <consortium name="DOE Joint Genome Institute"/>
            <consortium name="Mycorrhizal Genomics Consortium"/>
            <person name="Kohler A."/>
            <person name="Kuo A."/>
            <person name="Nagy L.G."/>
            <person name="Floudas D."/>
            <person name="Copeland A."/>
            <person name="Barry K.W."/>
            <person name="Cichocki N."/>
            <person name="Veneault-Fourrey C."/>
            <person name="LaButti K."/>
            <person name="Lindquist E.A."/>
            <person name="Lipzen A."/>
            <person name="Lundell T."/>
            <person name="Morin E."/>
            <person name="Murat C."/>
            <person name="Riley R."/>
            <person name="Ohm R."/>
            <person name="Sun H."/>
            <person name="Tunlid A."/>
            <person name="Henrissat B."/>
            <person name="Grigoriev I.V."/>
            <person name="Hibbett D.S."/>
            <person name="Martin F."/>
        </authorList>
    </citation>
    <scope>NUCLEOTIDE SEQUENCE [LARGE SCALE GENOMIC DNA]</scope>
    <source>
        <strain evidence="5">MAFF 305830</strain>
    </source>
</reference>
<dbReference type="Gene3D" id="3.40.50.300">
    <property type="entry name" value="P-loop containing nucleotide triphosphate hydrolases"/>
    <property type="match status" value="1"/>
</dbReference>
<dbReference type="InterPro" id="IPR056884">
    <property type="entry name" value="NPHP3-like_N"/>
</dbReference>
<feature type="domain" description="Nephrocystin 3-like N-terminal" evidence="3">
    <location>
        <begin position="351"/>
        <end position="495"/>
    </location>
</feature>
<dbReference type="InterPro" id="IPR027417">
    <property type="entry name" value="P-loop_NTPase"/>
</dbReference>
<keyword evidence="5" id="KW-1185">Reference proteome</keyword>
<dbReference type="OrthoDB" id="4760524at2759"/>
<protein>
    <recommendedName>
        <fullName evidence="3">Nephrocystin 3-like N-terminal domain-containing protein</fullName>
    </recommendedName>
</protein>
<dbReference type="EMBL" id="KN824287">
    <property type="protein sequence ID" value="KIM29667.1"/>
    <property type="molecule type" value="Genomic_DNA"/>
</dbReference>
<evidence type="ECO:0000259" key="3">
    <source>
        <dbReference type="Pfam" id="PF24883"/>
    </source>
</evidence>
<dbReference type="PANTHER" id="PTHR10039:SF14">
    <property type="entry name" value="NACHT DOMAIN-CONTAINING PROTEIN"/>
    <property type="match status" value="1"/>
</dbReference>
<dbReference type="SUPFAM" id="SSF52540">
    <property type="entry name" value="P-loop containing nucleoside triphosphate hydrolases"/>
    <property type="match status" value="1"/>
</dbReference>